<gene>
    <name evidence="7" type="ORF">THASP1DRAFT_31363</name>
</gene>
<feature type="transmembrane region" description="Helical" evidence="6">
    <location>
        <begin position="12"/>
        <end position="35"/>
    </location>
</feature>
<evidence type="ECO:0000256" key="2">
    <source>
        <dbReference type="ARBA" id="ARBA00022692"/>
    </source>
</evidence>
<feature type="compositionally biased region" description="Polar residues" evidence="5">
    <location>
        <begin position="315"/>
        <end position="326"/>
    </location>
</feature>
<protein>
    <submittedName>
        <fullName evidence="7">COPI associated protein-domain-containing protein</fullName>
    </submittedName>
</protein>
<evidence type="ECO:0000256" key="1">
    <source>
        <dbReference type="ARBA" id="ARBA00004141"/>
    </source>
</evidence>
<evidence type="ECO:0000256" key="6">
    <source>
        <dbReference type="SAM" id="Phobius"/>
    </source>
</evidence>
<keyword evidence="3 6" id="KW-1133">Transmembrane helix</keyword>
<sequence length="326" mass="35344">MARPVLDRFGLALLLSVLNMAVYIVVIIAAIFNLLSADFPTIINNVYVIVLSLCLMVNEFRAPPLVLEYFKFTCTYLGRGLVFFFLGCVVIRRQDFNIAAGIMAASAGVFYFVLSFTPGVPRLAGIQAIWQERRAYFNARKAKHMSQEAERQMSRRGITVRYTTATTVVRQGSAGVHEPSDDASIHHAESLRVHTSTANAGGLASMATSHPTLSDYRAGSTLMPAEAALDHAAPHDERPVFTAALAERRSRVSLQLSQISLPEGATATFEPEPGAVTLPPSNSLYTSKYASQSADSYGAAASSQTAAADHERLYPSSTSLPRSDHQ</sequence>
<dbReference type="PANTHER" id="PTHR28128:SF1">
    <property type="entry name" value="GOLGI APPARATUS MEMBRANE PROTEIN TVP15"/>
    <property type="match status" value="1"/>
</dbReference>
<proteinExistence type="predicted"/>
<reference evidence="8" key="1">
    <citation type="journal article" date="2018" name="Nat. Microbiol.">
        <title>Leveraging single-cell genomics to expand the fungal tree of life.</title>
        <authorList>
            <person name="Ahrendt S.R."/>
            <person name="Quandt C.A."/>
            <person name="Ciobanu D."/>
            <person name="Clum A."/>
            <person name="Salamov A."/>
            <person name="Andreopoulos B."/>
            <person name="Cheng J.F."/>
            <person name="Woyke T."/>
            <person name="Pelin A."/>
            <person name="Henrissat B."/>
            <person name="Reynolds N.K."/>
            <person name="Benny G.L."/>
            <person name="Smith M.E."/>
            <person name="James T.Y."/>
            <person name="Grigoriev I.V."/>
        </authorList>
    </citation>
    <scope>NUCLEOTIDE SEQUENCE [LARGE SCALE GENOMIC DNA]</scope>
    <source>
        <strain evidence="8">RSA 1356</strain>
    </source>
</reference>
<keyword evidence="8" id="KW-1185">Reference proteome</keyword>
<feature type="transmembrane region" description="Helical" evidence="6">
    <location>
        <begin position="69"/>
        <end position="92"/>
    </location>
</feature>
<dbReference type="STRING" id="78915.A0A4P9XLS5"/>
<feature type="transmembrane region" description="Helical" evidence="6">
    <location>
        <begin position="98"/>
        <end position="117"/>
    </location>
</feature>
<dbReference type="InterPro" id="IPR013714">
    <property type="entry name" value="Golgi_TVP15"/>
</dbReference>
<keyword evidence="4 6" id="KW-0472">Membrane</keyword>
<evidence type="ECO:0000256" key="3">
    <source>
        <dbReference type="ARBA" id="ARBA00022989"/>
    </source>
</evidence>
<dbReference type="PANTHER" id="PTHR28128">
    <property type="entry name" value="GOLGI APPARATUS MEMBRANE PROTEIN TVP15"/>
    <property type="match status" value="1"/>
</dbReference>
<organism evidence="7 8">
    <name type="scientific">Thamnocephalis sphaerospora</name>
    <dbReference type="NCBI Taxonomy" id="78915"/>
    <lineage>
        <taxon>Eukaryota</taxon>
        <taxon>Fungi</taxon>
        <taxon>Fungi incertae sedis</taxon>
        <taxon>Zoopagomycota</taxon>
        <taxon>Zoopagomycotina</taxon>
        <taxon>Zoopagomycetes</taxon>
        <taxon>Zoopagales</taxon>
        <taxon>Sigmoideomycetaceae</taxon>
        <taxon>Thamnocephalis</taxon>
    </lineage>
</organism>
<evidence type="ECO:0000256" key="5">
    <source>
        <dbReference type="SAM" id="MobiDB-lite"/>
    </source>
</evidence>
<keyword evidence="2 6" id="KW-0812">Transmembrane</keyword>
<accession>A0A4P9XLS5</accession>
<dbReference type="EMBL" id="KZ992811">
    <property type="protein sequence ID" value="RKP06824.1"/>
    <property type="molecule type" value="Genomic_DNA"/>
</dbReference>
<evidence type="ECO:0000313" key="8">
    <source>
        <dbReference type="Proteomes" id="UP000271241"/>
    </source>
</evidence>
<name>A0A4P9XLS5_9FUNG</name>
<feature type="region of interest" description="Disordered" evidence="5">
    <location>
        <begin position="295"/>
        <end position="326"/>
    </location>
</feature>
<comment type="subcellular location">
    <subcellularLocation>
        <location evidence="1">Membrane</location>
        <topology evidence="1">Multi-pass membrane protein</topology>
    </subcellularLocation>
</comment>
<dbReference type="AlphaFoldDB" id="A0A4P9XLS5"/>
<evidence type="ECO:0000313" key="7">
    <source>
        <dbReference type="EMBL" id="RKP06824.1"/>
    </source>
</evidence>
<dbReference type="GO" id="GO:0016020">
    <property type="term" value="C:membrane"/>
    <property type="evidence" value="ECO:0007669"/>
    <property type="project" value="UniProtKB-SubCell"/>
</dbReference>
<dbReference type="Pfam" id="PF08507">
    <property type="entry name" value="COPI_assoc"/>
    <property type="match status" value="1"/>
</dbReference>
<dbReference type="Proteomes" id="UP000271241">
    <property type="component" value="Unassembled WGS sequence"/>
</dbReference>
<dbReference type="OrthoDB" id="5552071at2759"/>
<evidence type="ECO:0000256" key="4">
    <source>
        <dbReference type="ARBA" id="ARBA00023136"/>
    </source>
</evidence>